<evidence type="ECO:0000313" key="15">
    <source>
        <dbReference type="Proteomes" id="UP000298660"/>
    </source>
</evidence>
<dbReference type="OrthoDB" id="9768329at2"/>
<sequence length="505" mass="58191">MLLSLLIIIPFFSSFFSFFSYRLHKNLPRWIALLGIILTFLFLIQIFFQEKAHFFQTKYSPNWDCQLIVPWISRFGIEFNIAIDGFSIVMLIFSSLLSIIAVFCSWNEIKKNEGFFYFNFMLVFTGIIGIFISFDLFLFFCFWEIMLLPMYFLIVLWSDKDEKNKNFLAANKFFLYGQTSGLILLSSILLLVFSYYESTNILTFNYNLLLDKPINRYIEYIVMIGFFLAFAIKMPIVPFHGWLPDVHSQSISCGAVEIIGVLLKTAPYALLRYNLVLFPYSTEKFSLIAIFLGLLSIFYGSWLAFSQKNIKRLIAYSSISHMGLILIGIYSNNEIALQGVVVQILSNSLTTAALCILSGQLYKRFKTQNMNEMGGLWSRIYWIPGFSLFFSLANLGIPGTGNFIGEFLILSGLFQVLPFASILATMGIVFSSIYSLNIIQNIFYGPYKKNFSIFFVKKQELCIIIALIFMLVFLGLNPQKIIDISYNPIHNIQKEFNNSILKIRL</sequence>
<dbReference type="GO" id="GO:0003954">
    <property type="term" value="F:NADH dehydrogenase activity"/>
    <property type="evidence" value="ECO:0007669"/>
    <property type="project" value="TreeGrafter"/>
</dbReference>
<dbReference type="GO" id="GO:0048039">
    <property type="term" value="F:ubiquinone binding"/>
    <property type="evidence" value="ECO:0007669"/>
    <property type="project" value="TreeGrafter"/>
</dbReference>
<feature type="transmembrane region" description="Helical" evidence="12">
    <location>
        <begin position="217"/>
        <end position="236"/>
    </location>
</feature>
<gene>
    <name evidence="14" type="ORF">D9V61_00825</name>
</gene>
<reference evidence="14 15" key="1">
    <citation type="submission" date="2018-12" db="EMBL/GenBank/DDBJ databases">
        <authorList>
            <person name="Chong R.A."/>
        </authorList>
    </citation>
    <scope>NUCLEOTIDE SEQUENCE [LARGE SCALE GENOMIC DNA]</scope>
    <source>
        <strain evidence="14 15">Ala</strain>
    </source>
</reference>
<feature type="transmembrane region" description="Helical" evidence="12">
    <location>
        <begin position="313"/>
        <end position="330"/>
    </location>
</feature>
<evidence type="ECO:0000256" key="7">
    <source>
        <dbReference type="ARBA" id="ARBA00025189"/>
    </source>
</evidence>
<dbReference type="PANTHER" id="PTHR43507">
    <property type="entry name" value="NADH-UBIQUINONE OXIDOREDUCTASE CHAIN 4"/>
    <property type="match status" value="1"/>
</dbReference>
<evidence type="ECO:0000313" key="14">
    <source>
        <dbReference type="EMBL" id="QCI17572.1"/>
    </source>
</evidence>
<feature type="domain" description="NADH:quinone oxidoreductase/Mrp antiporter transmembrane" evidence="13">
    <location>
        <begin position="134"/>
        <end position="430"/>
    </location>
</feature>
<dbReference type="NCBIfam" id="TIGR01972">
    <property type="entry name" value="NDH_I_M"/>
    <property type="match status" value="1"/>
</dbReference>
<evidence type="ECO:0000256" key="11">
    <source>
        <dbReference type="RuleBase" id="RU000320"/>
    </source>
</evidence>
<dbReference type="InterPro" id="IPR003918">
    <property type="entry name" value="NADH_UbQ_OxRdtase"/>
</dbReference>
<feature type="transmembrane region" description="Helical" evidence="12">
    <location>
        <begin position="285"/>
        <end position="306"/>
    </location>
</feature>
<dbReference type="GO" id="GO:0008137">
    <property type="term" value="F:NADH dehydrogenase (ubiquinone) activity"/>
    <property type="evidence" value="ECO:0007669"/>
    <property type="project" value="InterPro"/>
</dbReference>
<proteinExistence type="inferred from homology"/>
<accession>A0A4D6XLC3</accession>
<evidence type="ECO:0000256" key="10">
    <source>
        <dbReference type="ARBA" id="ARBA00032798"/>
    </source>
</evidence>
<feature type="transmembrane region" description="Helical" evidence="12">
    <location>
        <begin position="417"/>
        <end position="439"/>
    </location>
</feature>
<dbReference type="RefSeq" id="WP_158339361.1">
    <property type="nucleotide sequence ID" value="NZ_CP034891.1"/>
</dbReference>
<comment type="similarity">
    <text evidence="2">Belongs to the complex I subunit 4 family.</text>
</comment>
<evidence type="ECO:0000256" key="4">
    <source>
        <dbReference type="ARBA" id="ARBA00022692"/>
    </source>
</evidence>
<comment type="subcellular location">
    <subcellularLocation>
        <location evidence="1">Endomembrane system</location>
        <topology evidence="1">Multi-pass membrane protein</topology>
    </subcellularLocation>
    <subcellularLocation>
        <location evidence="11">Membrane</location>
        <topology evidence="11">Multi-pass membrane protein</topology>
    </subcellularLocation>
</comment>
<dbReference type="GO" id="GO:0012505">
    <property type="term" value="C:endomembrane system"/>
    <property type="evidence" value="ECO:0007669"/>
    <property type="project" value="UniProtKB-SubCell"/>
</dbReference>
<evidence type="ECO:0000256" key="12">
    <source>
        <dbReference type="SAM" id="Phobius"/>
    </source>
</evidence>
<evidence type="ECO:0000256" key="9">
    <source>
        <dbReference type="ARBA" id="ARBA00031584"/>
    </source>
</evidence>
<dbReference type="Pfam" id="PF00361">
    <property type="entry name" value="Proton_antipo_M"/>
    <property type="match status" value="1"/>
</dbReference>
<protein>
    <recommendedName>
        <fullName evidence="3">NADH-quinone oxidoreductase subunit M</fullName>
    </recommendedName>
    <alternativeName>
        <fullName evidence="9">NADH dehydrogenase I subunit M</fullName>
    </alternativeName>
    <alternativeName>
        <fullName evidence="10">NDH-1 subunit M</fullName>
    </alternativeName>
</protein>
<evidence type="ECO:0000256" key="6">
    <source>
        <dbReference type="ARBA" id="ARBA00023136"/>
    </source>
</evidence>
<dbReference type="AlphaFoldDB" id="A0A4D6XLC3"/>
<evidence type="ECO:0000256" key="2">
    <source>
        <dbReference type="ARBA" id="ARBA00009025"/>
    </source>
</evidence>
<feature type="transmembrane region" description="Helical" evidence="12">
    <location>
        <begin position="115"/>
        <end position="132"/>
    </location>
</feature>
<dbReference type="GO" id="GO:0016020">
    <property type="term" value="C:membrane"/>
    <property type="evidence" value="ECO:0007669"/>
    <property type="project" value="UniProtKB-SubCell"/>
</dbReference>
<name>A0A4D6XLC3_9GAMM</name>
<keyword evidence="6 12" id="KW-0472">Membrane</keyword>
<feature type="transmembrane region" description="Helical" evidence="12">
    <location>
        <begin position="137"/>
        <end position="158"/>
    </location>
</feature>
<feature type="transmembrane region" description="Helical" evidence="12">
    <location>
        <begin position="336"/>
        <end position="359"/>
    </location>
</feature>
<evidence type="ECO:0000256" key="5">
    <source>
        <dbReference type="ARBA" id="ARBA00022989"/>
    </source>
</evidence>
<evidence type="ECO:0000259" key="13">
    <source>
        <dbReference type="Pfam" id="PF00361"/>
    </source>
</evidence>
<evidence type="ECO:0000256" key="1">
    <source>
        <dbReference type="ARBA" id="ARBA00004127"/>
    </source>
</evidence>
<feature type="transmembrane region" description="Helical" evidence="12">
    <location>
        <begin position="173"/>
        <end position="196"/>
    </location>
</feature>
<keyword evidence="5 12" id="KW-1133">Transmembrane helix</keyword>
<feature type="transmembrane region" description="Helical" evidence="12">
    <location>
        <begin position="460"/>
        <end position="476"/>
    </location>
</feature>
<feature type="transmembrane region" description="Helical" evidence="12">
    <location>
        <begin position="81"/>
        <end position="103"/>
    </location>
</feature>
<comment type="subunit">
    <text evidence="8">Composed of 13 different subunits. Subunits NuoA, H, J, K, L, M, N constitute the membrane sector of the complex.</text>
</comment>
<feature type="transmembrane region" description="Helical" evidence="12">
    <location>
        <begin position="27"/>
        <end position="48"/>
    </location>
</feature>
<dbReference type="InterPro" id="IPR010227">
    <property type="entry name" value="NADH_Q_OxRdtase_chainM/4"/>
</dbReference>
<evidence type="ECO:0000256" key="8">
    <source>
        <dbReference type="ARBA" id="ARBA00025811"/>
    </source>
</evidence>
<dbReference type="Proteomes" id="UP000298660">
    <property type="component" value="Chromosome"/>
</dbReference>
<dbReference type="GO" id="GO:0042773">
    <property type="term" value="P:ATP synthesis coupled electron transport"/>
    <property type="evidence" value="ECO:0007669"/>
    <property type="project" value="InterPro"/>
</dbReference>
<dbReference type="PANTHER" id="PTHR43507:SF1">
    <property type="entry name" value="NADH-UBIQUINONE OXIDOREDUCTASE CHAIN 4"/>
    <property type="match status" value="1"/>
</dbReference>
<dbReference type="InterPro" id="IPR001750">
    <property type="entry name" value="ND/Mrp_TM"/>
</dbReference>
<comment type="function">
    <text evidence="7">NDH-1 shuttles electrons from NADH, via FMN and iron-sulfur (Fe-S) centers, to quinones in the respiratory chain. Couples the redox reaction to proton translocation (for every two electrons transferred, four hydrogen ions are translocated across the cytoplasmic membrane), and thus conserves the redox energy in a proton gradient.</text>
</comment>
<organism evidence="14 15">
    <name type="scientific">Buchnera aphidicola</name>
    <name type="common">Acyrthosiphon lactucae</name>
    <dbReference type="NCBI Taxonomy" id="1241832"/>
    <lineage>
        <taxon>Bacteria</taxon>
        <taxon>Pseudomonadati</taxon>
        <taxon>Pseudomonadota</taxon>
        <taxon>Gammaproteobacteria</taxon>
        <taxon>Enterobacterales</taxon>
        <taxon>Erwiniaceae</taxon>
        <taxon>Buchnera</taxon>
    </lineage>
</organism>
<dbReference type="EMBL" id="CP034891">
    <property type="protein sequence ID" value="QCI17572.1"/>
    <property type="molecule type" value="Genomic_DNA"/>
</dbReference>
<dbReference type="PRINTS" id="PR01437">
    <property type="entry name" value="NUOXDRDTASE4"/>
</dbReference>
<feature type="transmembrane region" description="Helical" evidence="12">
    <location>
        <begin position="380"/>
        <end position="397"/>
    </location>
</feature>
<evidence type="ECO:0000256" key="3">
    <source>
        <dbReference type="ARBA" id="ARBA00019906"/>
    </source>
</evidence>
<reference evidence="14 15" key="2">
    <citation type="submission" date="2019-05" db="EMBL/GenBank/DDBJ databases">
        <title>Genome evolution of the obligate endosymbiont Buchnera aphidicola.</title>
        <authorList>
            <person name="Moran N.A."/>
        </authorList>
    </citation>
    <scope>NUCLEOTIDE SEQUENCE [LARGE SCALE GENOMIC DNA]</scope>
    <source>
        <strain evidence="14 15">Ala</strain>
    </source>
</reference>
<dbReference type="GO" id="GO:0015990">
    <property type="term" value="P:electron transport coupled proton transport"/>
    <property type="evidence" value="ECO:0007669"/>
    <property type="project" value="TreeGrafter"/>
</dbReference>
<keyword evidence="4 11" id="KW-0812">Transmembrane</keyword>